<gene>
    <name evidence="2" type="ordered locus">Spy49_0365c</name>
</gene>
<dbReference type="EMBL" id="CP000829">
    <property type="protein sequence ID" value="ACI60701.1"/>
    <property type="molecule type" value="Genomic_DNA"/>
</dbReference>
<proteinExistence type="predicted"/>
<dbReference type="KEGG" id="soz:Spy49_0365c"/>
<evidence type="ECO:0000313" key="2">
    <source>
        <dbReference type="EMBL" id="ACI60701.1"/>
    </source>
</evidence>
<organism evidence="2 3">
    <name type="scientific">Streptococcus pyogenes serotype M49 (strain NZ131)</name>
    <dbReference type="NCBI Taxonomy" id="471876"/>
    <lineage>
        <taxon>Bacteria</taxon>
        <taxon>Bacillati</taxon>
        <taxon>Bacillota</taxon>
        <taxon>Bacilli</taxon>
        <taxon>Lactobacillales</taxon>
        <taxon>Streptococcaceae</taxon>
        <taxon>Streptococcus</taxon>
    </lineage>
</organism>
<evidence type="ECO:0000313" key="3">
    <source>
        <dbReference type="Proteomes" id="UP000001039"/>
    </source>
</evidence>
<dbReference type="HOGENOM" id="CLU_204020_1_0_9"/>
<evidence type="ECO:0000256" key="1">
    <source>
        <dbReference type="SAM" id="Phobius"/>
    </source>
</evidence>
<protein>
    <recommendedName>
        <fullName evidence="4">Phage membrane protein</fullName>
    </recommendedName>
</protein>
<keyword evidence="1" id="KW-0472">Membrane</keyword>
<reference evidence="2 3" key="1">
    <citation type="journal article" date="2008" name="J. Bacteriol.">
        <title>Genome sequence of a nephritogenic and highly transformable M49 strain of Streptococcus pyogenes.</title>
        <authorList>
            <person name="McShan W.M."/>
            <person name="Ferretti J.J."/>
            <person name="Karasawa T."/>
            <person name="Suvorov A.N."/>
            <person name="Lin S."/>
            <person name="Qin B."/>
            <person name="Jia H."/>
            <person name="Kenton S."/>
            <person name="Najar F."/>
            <person name="Wu H."/>
            <person name="Scott J."/>
            <person name="Roe B.A."/>
            <person name="Savic D.J."/>
        </authorList>
    </citation>
    <scope>NUCLEOTIDE SEQUENCE [LARGE SCALE GENOMIC DNA]</scope>
    <source>
        <strain evidence="2 3">NZ131</strain>
    </source>
</reference>
<name>A0A0H3BYY0_STRPZ</name>
<dbReference type="AlphaFoldDB" id="A0A0H3BYY0"/>
<sequence>MIQELNLTIGQLLVLLPLLILLLLITLRKHSYLEIDLPDIEQRTNKGINPNYGAYIQSQNHYYN</sequence>
<accession>A0A0H3BYY0</accession>
<keyword evidence="1" id="KW-1133">Transmembrane helix</keyword>
<dbReference type="Proteomes" id="UP000001039">
    <property type="component" value="Chromosome"/>
</dbReference>
<evidence type="ECO:0008006" key="4">
    <source>
        <dbReference type="Google" id="ProtNLM"/>
    </source>
</evidence>
<feature type="transmembrane region" description="Helical" evidence="1">
    <location>
        <begin position="6"/>
        <end position="27"/>
    </location>
</feature>
<keyword evidence="1" id="KW-0812">Transmembrane</keyword>